<gene>
    <name evidence="1" type="ORF">S01H4_51031</name>
</gene>
<proteinExistence type="predicted"/>
<comment type="caution">
    <text evidence="1">The sequence shown here is derived from an EMBL/GenBank/DDBJ whole genome shotgun (WGS) entry which is preliminary data.</text>
</comment>
<dbReference type="AlphaFoldDB" id="X1BMF9"/>
<reference evidence="1" key="1">
    <citation type="journal article" date="2014" name="Front. Microbiol.">
        <title>High frequency of phylogenetically diverse reductive dehalogenase-homologous genes in deep subseafloor sedimentary metagenomes.</title>
        <authorList>
            <person name="Kawai M."/>
            <person name="Futagami T."/>
            <person name="Toyoda A."/>
            <person name="Takaki Y."/>
            <person name="Nishi S."/>
            <person name="Hori S."/>
            <person name="Arai W."/>
            <person name="Tsubouchi T."/>
            <person name="Morono Y."/>
            <person name="Uchiyama I."/>
            <person name="Ito T."/>
            <person name="Fujiyama A."/>
            <person name="Inagaki F."/>
            <person name="Takami H."/>
        </authorList>
    </citation>
    <scope>NUCLEOTIDE SEQUENCE</scope>
    <source>
        <strain evidence="1">Expedition CK06-06</strain>
    </source>
</reference>
<organism evidence="1">
    <name type="scientific">marine sediment metagenome</name>
    <dbReference type="NCBI Taxonomy" id="412755"/>
    <lineage>
        <taxon>unclassified sequences</taxon>
        <taxon>metagenomes</taxon>
        <taxon>ecological metagenomes</taxon>
    </lineage>
</organism>
<feature type="non-terminal residue" evidence="1">
    <location>
        <position position="1"/>
    </location>
</feature>
<dbReference type="EMBL" id="BART01029025">
    <property type="protein sequence ID" value="GAG96180.1"/>
    <property type="molecule type" value="Genomic_DNA"/>
</dbReference>
<protein>
    <submittedName>
        <fullName evidence="1">Uncharacterized protein</fullName>
    </submittedName>
</protein>
<accession>X1BMF9</accession>
<sequence>PVNQTLINYLESYTYDDYKKQIGKTVYRDSQIINKQLIADYDHFNNITEAYLYEEGKNWVKTESEYNYEGNFVYAESHVLDSSDQSYLLNQLQSITTYHLSQRKYVLYEKYYEYNNLGRMTAESINRYSNDIQKKKYYEYDSLGRVKKTINDDIIEEVIEWEDESPLKQKKLKISVNNGFEEKIFYNIIQYSDFRNIIYTIDRDGYKYYNKTDAYGNKIKSYKEYTAGMNNEIIYEQTISYDPTANLIIESNVISDITTNMINTAASYQ</sequence>
<feature type="non-terminal residue" evidence="1">
    <location>
        <position position="269"/>
    </location>
</feature>
<name>X1BMF9_9ZZZZ</name>
<evidence type="ECO:0000313" key="1">
    <source>
        <dbReference type="EMBL" id="GAG96180.1"/>
    </source>
</evidence>